<dbReference type="EMBL" id="SHKP01000005">
    <property type="protein sequence ID" value="RZU00590.1"/>
    <property type="molecule type" value="Genomic_DNA"/>
</dbReference>
<dbReference type="RefSeq" id="WP_130431038.1">
    <property type="nucleotide sequence ID" value="NZ_SHKP01000005.1"/>
</dbReference>
<proteinExistence type="inferred from homology"/>
<evidence type="ECO:0000313" key="5">
    <source>
        <dbReference type="Proteomes" id="UP000293671"/>
    </source>
</evidence>
<dbReference type="SUPFAM" id="SSF47781">
    <property type="entry name" value="RuvA domain 2-like"/>
    <property type="match status" value="1"/>
</dbReference>
<comment type="caution">
    <text evidence="4">The sequence shown here is derived from an EMBL/GenBank/DDBJ whole genome shotgun (WGS) entry which is preliminary data.</text>
</comment>
<dbReference type="Gene3D" id="1.10.10.10">
    <property type="entry name" value="Winged helix-like DNA-binding domain superfamily/Winged helix DNA-binding domain"/>
    <property type="match status" value="1"/>
</dbReference>
<gene>
    <name evidence="4" type="ORF">EV670_1300</name>
</gene>
<keyword evidence="5" id="KW-1185">Reference proteome</keyword>
<dbReference type="InterPro" id="IPR041614">
    <property type="entry name" value="DprA_WH"/>
</dbReference>
<evidence type="ECO:0000259" key="2">
    <source>
        <dbReference type="Pfam" id="PF02481"/>
    </source>
</evidence>
<evidence type="ECO:0000259" key="3">
    <source>
        <dbReference type="Pfam" id="PF17782"/>
    </source>
</evidence>
<dbReference type="Pfam" id="PF17782">
    <property type="entry name" value="WHD_DprA"/>
    <property type="match status" value="1"/>
</dbReference>
<dbReference type="PANTHER" id="PTHR43022">
    <property type="entry name" value="PROTEIN SMF"/>
    <property type="match status" value="1"/>
</dbReference>
<dbReference type="AlphaFoldDB" id="A0A4Q7VVD5"/>
<dbReference type="PANTHER" id="PTHR43022:SF1">
    <property type="entry name" value="PROTEIN SMF"/>
    <property type="match status" value="1"/>
</dbReference>
<evidence type="ECO:0000256" key="1">
    <source>
        <dbReference type="ARBA" id="ARBA00006525"/>
    </source>
</evidence>
<comment type="similarity">
    <text evidence="1">Belongs to the DprA/Smf family.</text>
</comment>
<evidence type="ECO:0000313" key="4">
    <source>
        <dbReference type="EMBL" id="RZU00590.1"/>
    </source>
</evidence>
<accession>A0A4Q7VVD5</accession>
<dbReference type="SUPFAM" id="SSF102405">
    <property type="entry name" value="MCP/YpsA-like"/>
    <property type="match status" value="1"/>
</dbReference>
<dbReference type="InterPro" id="IPR010994">
    <property type="entry name" value="RuvA_2-like"/>
</dbReference>
<dbReference type="InterPro" id="IPR003488">
    <property type="entry name" value="DprA"/>
</dbReference>
<dbReference type="Pfam" id="PF21102">
    <property type="entry name" value="DprA_N"/>
    <property type="match status" value="1"/>
</dbReference>
<sequence>MLDRNELAAWLRLIETPDIGLATARQLLAAFGSPEAVFDAPPALWARTVGESAARALAKPPDQLGELVERTWDWLHADAPTAPRHLLALGDAGYPKLLLETADPPLMLYAVGRVELLAAPAVAIVGSRNPTPQGTLDAREFGTALSSAGLCVISGLALGIDGAAHEGALDAGAATGGGGTIAVMGTGVDRIYPKRHHALARRIASEGLLLSECALGAMPLAHHFPRRNRLIAGLSLGTLVVEAALQSGSLITARLAAEIGREVFAIPGSIHSPLSRGCHALIRQGAKLVETAQDVLDELRWQPGTVAPAGQTPSLAAPDDPLLAALGHDPLTLDALAGRTGIAPAELSARLLELELAGVVARLPGQRFQRLVRA</sequence>
<dbReference type="InterPro" id="IPR057666">
    <property type="entry name" value="DrpA_SLOG"/>
</dbReference>
<dbReference type="NCBIfam" id="TIGR00732">
    <property type="entry name" value="dprA"/>
    <property type="match status" value="1"/>
</dbReference>
<dbReference type="InterPro" id="IPR036388">
    <property type="entry name" value="WH-like_DNA-bd_sf"/>
</dbReference>
<dbReference type="Proteomes" id="UP000293671">
    <property type="component" value="Unassembled WGS sequence"/>
</dbReference>
<organism evidence="4 5">
    <name type="scientific">Rivibacter subsaxonicus</name>
    <dbReference type="NCBI Taxonomy" id="457575"/>
    <lineage>
        <taxon>Bacteria</taxon>
        <taxon>Pseudomonadati</taxon>
        <taxon>Pseudomonadota</taxon>
        <taxon>Betaproteobacteria</taxon>
        <taxon>Burkholderiales</taxon>
        <taxon>Rivibacter</taxon>
    </lineage>
</organism>
<feature type="domain" description="DprA winged helix" evidence="3">
    <location>
        <begin position="307"/>
        <end position="366"/>
    </location>
</feature>
<protein>
    <submittedName>
        <fullName evidence="4">DNA protecting protein DprA</fullName>
    </submittedName>
</protein>
<reference evidence="4 5" key="1">
    <citation type="submission" date="2019-02" db="EMBL/GenBank/DDBJ databases">
        <title>Genomic Encyclopedia of Type Strains, Phase IV (KMG-IV): sequencing the most valuable type-strain genomes for metagenomic binning, comparative biology and taxonomic classification.</title>
        <authorList>
            <person name="Goeker M."/>
        </authorList>
    </citation>
    <scope>NUCLEOTIDE SEQUENCE [LARGE SCALE GENOMIC DNA]</scope>
    <source>
        <strain evidence="4 5">DSM 19570</strain>
    </source>
</reference>
<dbReference type="Gene3D" id="3.40.50.450">
    <property type="match status" value="1"/>
</dbReference>
<feature type="domain" description="Smf/DprA SLOG" evidence="2">
    <location>
        <begin position="86"/>
        <end position="299"/>
    </location>
</feature>
<name>A0A4Q7VVD5_9BURK</name>
<dbReference type="OrthoDB" id="9785707at2"/>
<dbReference type="GO" id="GO:0009294">
    <property type="term" value="P:DNA-mediated transformation"/>
    <property type="evidence" value="ECO:0007669"/>
    <property type="project" value="InterPro"/>
</dbReference>
<dbReference type="Pfam" id="PF02481">
    <property type="entry name" value="DNA_processg_A"/>
    <property type="match status" value="1"/>
</dbReference>